<dbReference type="KEGG" id="pno:SNOG_13818"/>
<name>A0A7U2FEU6_PHANO</name>
<dbReference type="VEuPathDB" id="FungiDB:JI435_138180"/>
<gene>
    <name evidence="2" type="ORF">JI435_138180</name>
</gene>
<sequence length="177" mass="19976">MTGMMRLPPTQIDLSNHQATVFIILRRTNHFAQKPPNPRILNRTVAQAGELETPLDPRYDWSAPTPNPDRGNRQVRIGVEKPDPSGESTCAINGVAFRSQTGLQAGLEALDTKLTEYLNLDIAILRNEKNDRKVTVERTHKDGDTGPTGRLIRIAVHDTDVDKKLWICWEILEVQIY</sequence>
<feature type="region of interest" description="Disordered" evidence="1">
    <location>
        <begin position="55"/>
        <end position="75"/>
    </location>
</feature>
<organism evidence="2 3">
    <name type="scientific">Phaeosphaeria nodorum (strain SN15 / ATCC MYA-4574 / FGSC 10173)</name>
    <name type="common">Glume blotch fungus</name>
    <name type="synonym">Parastagonospora nodorum</name>
    <dbReference type="NCBI Taxonomy" id="321614"/>
    <lineage>
        <taxon>Eukaryota</taxon>
        <taxon>Fungi</taxon>
        <taxon>Dikarya</taxon>
        <taxon>Ascomycota</taxon>
        <taxon>Pezizomycotina</taxon>
        <taxon>Dothideomycetes</taxon>
        <taxon>Pleosporomycetidae</taxon>
        <taxon>Pleosporales</taxon>
        <taxon>Pleosporineae</taxon>
        <taxon>Phaeosphaeriaceae</taxon>
        <taxon>Parastagonospora</taxon>
    </lineage>
</organism>
<reference evidence="3" key="1">
    <citation type="journal article" date="2021" name="BMC Genomics">
        <title>Chromosome-level genome assembly and manually-curated proteome of model necrotroph Parastagonospora nodorum Sn15 reveals a genome-wide trove of candidate effector homologs, and redundancy of virulence-related functions within an accessory chromosome.</title>
        <authorList>
            <person name="Bertazzoni S."/>
            <person name="Jones D.A.B."/>
            <person name="Phan H.T."/>
            <person name="Tan K.-C."/>
            <person name="Hane J.K."/>
        </authorList>
    </citation>
    <scope>NUCLEOTIDE SEQUENCE [LARGE SCALE GENOMIC DNA]</scope>
    <source>
        <strain evidence="3">SN15 / ATCC MYA-4574 / FGSC 10173)</strain>
    </source>
</reference>
<proteinExistence type="predicted"/>
<evidence type="ECO:0000313" key="2">
    <source>
        <dbReference type="EMBL" id="QRD03962.1"/>
    </source>
</evidence>
<evidence type="ECO:0000256" key="1">
    <source>
        <dbReference type="SAM" id="MobiDB-lite"/>
    </source>
</evidence>
<keyword evidence="3" id="KW-1185">Reference proteome</keyword>
<dbReference type="EMBL" id="CP069038">
    <property type="protein sequence ID" value="QRD03962.1"/>
    <property type="molecule type" value="Genomic_DNA"/>
</dbReference>
<accession>A0A7U2FEU6</accession>
<dbReference type="RefSeq" id="XP_001804021.1">
    <property type="nucleotide sequence ID" value="XM_001803969.1"/>
</dbReference>
<protein>
    <submittedName>
        <fullName evidence="2">Uncharacterized protein</fullName>
    </submittedName>
</protein>
<evidence type="ECO:0000313" key="3">
    <source>
        <dbReference type="Proteomes" id="UP000663193"/>
    </source>
</evidence>
<dbReference type="AlphaFoldDB" id="A0A7U2FEU6"/>
<dbReference type="Proteomes" id="UP000663193">
    <property type="component" value="Chromosome 16"/>
</dbReference>